<feature type="region of interest" description="Disordered" evidence="1">
    <location>
        <begin position="88"/>
        <end position="137"/>
    </location>
</feature>
<name>A0A2K3K8W6_TRIPR</name>
<evidence type="ECO:0000313" key="3">
    <source>
        <dbReference type="Proteomes" id="UP000236291"/>
    </source>
</evidence>
<evidence type="ECO:0000313" key="2">
    <source>
        <dbReference type="EMBL" id="PNX62737.1"/>
    </source>
</evidence>
<proteinExistence type="predicted"/>
<accession>A0A2K3K8W6</accession>
<dbReference type="InterPro" id="IPR039619">
    <property type="entry name" value="MAKR2/5"/>
</dbReference>
<dbReference type="EMBL" id="ASHM01088410">
    <property type="protein sequence ID" value="PNX62737.1"/>
    <property type="molecule type" value="Genomic_DNA"/>
</dbReference>
<dbReference type="Proteomes" id="UP000236291">
    <property type="component" value="Unassembled WGS sequence"/>
</dbReference>
<dbReference type="PANTHER" id="PTHR33929:SF1">
    <property type="entry name" value="MEMBRANE-ASSOCIATED KINASE REGULATOR 2-RELATED"/>
    <property type="match status" value="1"/>
</dbReference>
<dbReference type="GO" id="GO:0005886">
    <property type="term" value="C:plasma membrane"/>
    <property type="evidence" value="ECO:0007669"/>
    <property type="project" value="InterPro"/>
</dbReference>
<feature type="compositionally biased region" description="Acidic residues" evidence="1">
    <location>
        <begin position="115"/>
        <end position="125"/>
    </location>
</feature>
<feature type="compositionally biased region" description="Acidic residues" evidence="1">
    <location>
        <begin position="96"/>
        <end position="107"/>
    </location>
</feature>
<reference evidence="2 3" key="2">
    <citation type="journal article" date="2017" name="Front. Plant Sci.">
        <title>Gene Classification and Mining of Molecular Markers Useful in Red Clover (Trifolium pratense) Breeding.</title>
        <authorList>
            <person name="Istvanek J."/>
            <person name="Dluhosova J."/>
            <person name="Dluhos P."/>
            <person name="Patkova L."/>
            <person name="Nedelnik J."/>
            <person name="Repkova J."/>
        </authorList>
    </citation>
    <scope>NUCLEOTIDE SEQUENCE [LARGE SCALE GENOMIC DNA]</scope>
    <source>
        <strain evidence="3">cv. Tatra</strain>
        <tissue evidence="2">Young leaves</tissue>
    </source>
</reference>
<sequence>MPELNASFSMARPSYERYIGDGASFPWTLSSGWSVPLTPKTHFTILALPTMEAFSLLKYWRAGGTIVGLPPSTTDSTTTTVNTTTILTTADTTTSSDDDDNNEDEGPFFDLEFTAPEEEEEDNVSEETNHNNQQQQE</sequence>
<evidence type="ECO:0000256" key="1">
    <source>
        <dbReference type="SAM" id="MobiDB-lite"/>
    </source>
</evidence>
<comment type="caution">
    <text evidence="2">The sequence shown here is derived from an EMBL/GenBank/DDBJ whole genome shotgun (WGS) entry which is preliminary data.</text>
</comment>
<feature type="non-terminal residue" evidence="2">
    <location>
        <position position="137"/>
    </location>
</feature>
<reference evidence="2 3" key="1">
    <citation type="journal article" date="2014" name="Am. J. Bot.">
        <title>Genome assembly and annotation for red clover (Trifolium pratense; Fabaceae).</title>
        <authorList>
            <person name="Istvanek J."/>
            <person name="Jaros M."/>
            <person name="Krenek A."/>
            <person name="Repkova J."/>
        </authorList>
    </citation>
    <scope>NUCLEOTIDE SEQUENCE [LARGE SCALE GENOMIC DNA]</scope>
    <source>
        <strain evidence="3">cv. Tatra</strain>
        <tissue evidence="2">Young leaves</tissue>
    </source>
</reference>
<dbReference type="PANTHER" id="PTHR33929">
    <property type="entry name" value="MEMBRANE-ASSOCIATED KINASE REGULATOR 2-RELATED"/>
    <property type="match status" value="1"/>
</dbReference>
<protein>
    <submittedName>
        <fullName evidence="2">Uncharacterized protein</fullName>
    </submittedName>
</protein>
<dbReference type="AlphaFoldDB" id="A0A2K3K8W6"/>
<organism evidence="2 3">
    <name type="scientific">Trifolium pratense</name>
    <name type="common">Red clover</name>
    <dbReference type="NCBI Taxonomy" id="57577"/>
    <lineage>
        <taxon>Eukaryota</taxon>
        <taxon>Viridiplantae</taxon>
        <taxon>Streptophyta</taxon>
        <taxon>Embryophyta</taxon>
        <taxon>Tracheophyta</taxon>
        <taxon>Spermatophyta</taxon>
        <taxon>Magnoliopsida</taxon>
        <taxon>eudicotyledons</taxon>
        <taxon>Gunneridae</taxon>
        <taxon>Pentapetalae</taxon>
        <taxon>rosids</taxon>
        <taxon>fabids</taxon>
        <taxon>Fabales</taxon>
        <taxon>Fabaceae</taxon>
        <taxon>Papilionoideae</taxon>
        <taxon>50 kb inversion clade</taxon>
        <taxon>NPAAA clade</taxon>
        <taxon>Hologalegina</taxon>
        <taxon>IRL clade</taxon>
        <taxon>Trifolieae</taxon>
        <taxon>Trifolium</taxon>
    </lineage>
</organism>
<gene>
    <name evidence="2" type="ORF">L195_g053134</name>
</gene>